<dbReference type="InterPro" id="IPR051143">
    <property type="entry name" value="TrkH_K-transport"/>
</dbReference>
<keyword evidence="10" id="KW-1185">Reference proteome</keyword>
<comment type="caution">
    <text evidence="9">The sequence shown here is derived from an EMBL/GenBank/DDBJ whole genome shotgun (WGS) entry which is preliminary data.</text>
</comment>
<dbReference type="PANTHER" id="PTHR31064:SF30">
    <property type="entry name" value="HIGH-AFFINITY POTASSIUM TRANSPORT PROTEIN-RELATED"/>
    <property type="match status" value="1"/>
</dbReference>
<comment type="subcellular location">
    <subcellularLocation>
        <location evidence="1">Membrane</location>
        <topology evidence="1">Multi-pass membrane protein</topology>
    </subcellularLocation>
</comment>
<feature type="transmembrane region" description="Helical" evidence="8">
    <location>
        <begin position="369"/>
        <end position="390"/>
    </location>
</feature>
<evidence type="ECO:0000256" key="6">
    <source>
        <dbReference type="ARBA" id="ARBA00023065"/>
    </source>
</evidence>
<evidence type="ECO:0000256" key="5">
    <source>
        <dbReference type="ARBA" id="ARBA00022989"/>
    </source>
</evidence>
<proteinExistence type="inferred from homology"/>
<reference evidence="9" key="1">
    <citation type="submission" date="2017-07" db="EMBL/GenBank/DDBJ databases">
        <title>Taro Niue Genome Assembly and Annotation.</title>
        <authorList>
            <person name="Atibalentja N."/>
            <person name="Keating K."/>
            <person name="Fields C.J."/>
        </authorList>
    </citation>
    <scope>NUCLEOTIDE SEQUENCE</scope>
    <source>
        <strain evidence="9">Niue_2</strain>
        <tissue evidence="9">Leaf</tissue>
    </source>
</reference>
<name>A0A843XR47_COLES</name>
<comment type="similarity">
    <text evidence="2">Belongs to the TrkH potassium transport family. HKT (TC 2.A.38.3) subfamily.</text>
</comment>
<keyword evidence="6" id="KW-0406">Ion transport</keyword>
<evidence type="ECO:0000313" key="10">
    <source>
        <dbReference type="Proteomes" id="UP000652761"/>
    </source>
</evidence>
<accession>A0A843XR47</accession>
<dbReference type="GO" id="GO:0008324">
    <property type="term" value="F:monoatomic cation transmembrane transporter activity"/>
    <property type="evidence" value="ECO:0007669"/>
    <property type="project" value="InterPro"/>
</dbReference>
<dbReference type="AlphaFoldDB" id="A0A843XR47"/>
<dbReference type="PANTHER" id="PTHR31064">
    <property type="entry name" value="POTASSIUM TRANSPORT PROTEIN DDB_G0292412-RELATED"/>
    <property type="match status" value="1"/>
</dbReference>
<feature type="transmembrane region" description="Helical" evidence="8">
    <location>
        <begin position="27"/>
        <end position="48"/>
    </location>
</feature>
<keyword evidence="7 8" id="KW-0472">Membrane</keyword>
<keyword evidence="3" id="KW-0813">Transport</keyword>
<dbReference type="InterPro" id="IPR003445">
    <property type="entry name" value="Cat_transpt"/>
</dbReference>
<evidence type="ECO:0000256" key="1">
    <source>
        <dbReference type="ARBA" id="ARBA00004141"/>
    </source>
</evidence>
<evidence type="ECO:0000256" key="3">
    <source>
        <dbReference type="ARBA" id="ARBA00022448"/>
    </source>
</evidence>
<keyword evidence="4 8" id="KW-0812">Transmembrane</keyword>
<dbReference type="GO" id="GO:0005886">
    <property type="term" value="C:plasma membrane"/>
    <property type="evidence" value="ECO:0007669"/>
    <property type="project" value="TreeGrafter"/>
</dbReference>
<feature type="transmembrane region" description="Helical" evidence="8">
    <location>
        <begin position="456"/>
        <end position="478"/>
    </location>
</feature>
<protein>
    <submittedName>
        <fullName evidence="9">Uncharacterized protein</fullName>
    </submittedName>
</protein>
<dbReference type="GO" id="GO:0098662">
    <property type="term" value="P:inorganic cation transmembrane transport"/>
    <property type="evidence" value="ECO:0007669"/>
    <property type="project" value="UniProtKB-ARBA"/>
</dbReference>
<dbReference type="GO" id="GO:0030001">
    <property type="term" value="P:metal ion transport"/>
    <property type="evidence" value="ECO:0007669"/>
    <property type="project" value="UniProtKB-ARBA"/>
</dbReference>
<evidence type="ECO:0000256" key="7">
    <source>
        <dbReference type="ARBA" id="ARBA00023136"/>
    </source>
</evidence>
<organism evidence="9 10">
    <name type="scientific">Colocasia esculenta</name>
    <name type="common">Wild taro</name>
    <name type="synonym">Arum esculentum</name>
    <dbReference type="NCBI Taxonomy" id="4460"/>
    <lineage>
        <taxon>Eukaryota</taxon>
        <taxon>Viridiplantae</taxon>
        <taxon>Streptophyta</taxon>
        <taxon>Embryophyta</taxon>
        <taxon>Tracheophyta</taxon>
        <taxon>Spermatophyta</taxon>
        <taxon>Magnoliopsida</taxon>
        <taxon>Liliopsida</taxon>
        <taxon>Araceae</taxon>
        <taxon>Aroideae</taxon>
        <taxon>Colocasieae</taxon>
        <taxon>Colocasia</taxon>
    </lineage>
</organism>
<sequence length="532" mass="58837">MAPFLPCRLKPLTRTAVLLYRFLHQRVHPFCVQLCYFLSLSAVGFLLLKTIPPKWKSTAVPQQRPSDLDLFFTSVSAVTVSSMSTVEMEFFSNAQLVVLTVLMLVGAEPFTSLLGLLLRKLQLEEDQKETSMTVIEEHGPEATSSNHIELGLMVWEPEIRVLAPTAAAPNKEDVVKPRAVRCLALVVLGYITVINVMGSSLVLLYLVAVPSAGGVLTSKNIPLLTFSVFTVVSSFSNCGFVPNNENMIAFRKHPGLLLLVAAVILAGNTLYPPLLRSVIWALGRAAKRRPAATLFKYLLRKHVEVGSDHLLSARRCVLLSLTVAGLLLVQLVLFCSMEWGSEGLEGMSAYQKLVGAVFMSVNSRHAGEFVVDISSVSSAVLVLYVVMMYLPPYTTFMLVKHDDQEAKSVDVSGKEEKRRKALMESLVFSHLCYLAVFTILVCITEREQLTRDPLNFNVLYIVIEVVSAYGNVGFSTGYSCARRLRKDGECRDMSYGFAGRWSSEGKLLLICVMFFGRLKRVSMDGGKAWILG</sequence>
<feature type="transmembrane region" description="Helical" evidence="8">
    <location>
        <begin position="317"/>
        <end position="337"/>
    </location>
</feature>
<evidence type="ECO:0000313" key="9">
    <source>
        <dbReference type="EMBL" id="MQM22324.1"/>
    </source>
</evidence>
<dbReference type="EMBL" id="NMUH01012673">
    <property type="protein sequence ID" value="MQM22324.1"/>
    <property type="molecule type" value="Genomic_DNA"/>
</dbReference>
<evidence type="ECO:0000256" key="2">
    <source>
        <dbReference type="ARBA" id="ARBA00010864"/>
    </source>
</evidence>
<feature type="transmembrane region" description="Helical" evidence="8">
    <location>
        <begin position="96"/>
        <end position="118"/>
    </location>
</feature>
<dbReference type="Proteomes" id="UP000652761">
    <property type="component" value="Unassembled WGS sequence"/>
</dbReference>
<dbReference type="SMR" id="A0A843XR47"/>
<dbReference type="OrthoDB" id="9999863at2759"/>
<evidence type="ECO:0000256" key="4">
    <source>
        <dbReference type="ARBA" id="ARBA00022692"/>
    </source>
</evidence>
<feature type="transmembrane region" description="Helical" evidence="8">
    <location>
        <begin position="254"/>
        <end position="271"/>
    </location>
</feature>
<keyword evidence="5 8" id="KW-1133">Transmembrane helix</keyword>
<evidence type="ECO:0000256" key="8">
    <source>
        <dbReference type="SAM" id="Phobius"/>
    </source>
</evidence>
<gene>
    <name evidence="9" type="ORF">Taro_055375</name>
</gene>
<dbReference type="Pfam" id="PF02386">
    <property type="entry name" value="TrkH"/>
    <property type="match status" value="1"/>
</dbReference>
<feature type="transmembrane region" description="Helical" evidence="8">
    <location>
        <begin position="426"/>
        <end position="444"/>
    </location>
</feature>
<feature type="transmembrane region" description="Helical" evidence="8">
    <location>
        <begin position="183"/>
        <end position="209"/>
    </location>
</feature>